<dbReference type="AlphaFoldDB" id="A0A1Y1CGJ7"/>
<organism evidence="1 2">
    <name type="scientific">Labilibaculum antarcticum</name>
    <dbReference type="NCBI Taxonomy" id="1717717"/>
    <lineage>
        <taxon>Bacteria</taxon>
        <taxon>Pseudomonadati</taxon>
        <taxon>Bacteroidota</taxon>
        <taxon>Bacteroidia</taxon>
        <taxon>Marinilabiliales</taxon>
        <taxon>Marinifilaceae</taxon>
        <taxon>Labilibaculum</taxon>
    </lineage>
</organism>
<reference evidence="1 2" key="1">
    <citation type="journal article" date="2018" name="Mar. Genomics">
        <title>Complete genome sequence of Marinifilaceae bacterium strain SPP2, isolated from the Antarctic marine sediment.</title>
        <authorList>
            <person name="Watanabe M."/>
            <person name="Kojima H."/>
            <person name="Fukui M."/>
        </authorList>
    </citation>
    <scope>NUCLEOTIDE SEQUENCE [LARGE SCALE GENOMIC DNA]</scope>
    <source>
        <strain evidence="1 2">SPP2</strain>
    </source>
</reference>
<name>A0A1Y1CGJ7_9BACT</name>
<keyword evidence="2" id="KW-1185">Reference proteome</keyword>
<proteinExistence type="predicted"/>
<protein>
    <submittedName>
        <fullName evidence="1">Uncharacterized protein</fullName>
    </submittedName>
</protein>
<dbReference type="KEGG" id="mbas:ALGA_0016"/>
<reference evidence="2" key="2">
    <citation type="journal article" date="2020" name="Antonie Van Leeuwenhoek">
        <title>Labilibaculum antarcticum sp. nov., a novel facultative anaerobic, psychrotorelant bacterium isolated from marine sediment of Antarctica.</title>
        <authorList>
            <person name="Watanabe M."/>
            <person name="Kojima H."/>
            <person name="Fukui M."/>
        </authorList>
    </citation>
    <scope>NUCLEOTIDE SEQUENCE [LARGE SCALE GENOMIC DNA]</scope>
    <source>
        <strain evidence="2">SPP2</strain>
    </source>
</reference>
<dbReference type="EMBL" id="AP018042">
    <property type="protein sequence ID" value="BAX78411.1"/>
    <property type="molecule type" value="Genomic_DNA"/>
</dbReference>
<evidence type="ECO:0000313" key="1">
    <source>
        <dbReference type="EMBL" id="BAX78411.1"/>
    </source>
</evidence>
<accession>A0A1Y1CGJ7</accession>
<sequence>MDTNTSEIKTMRKIIKISIILLTFMNVSNVAFAKSEKCNIDKLLVIHDNIDSLSFQMVEDFLYTFDEACKNNVEYSQWSNELLYKVIDKRTKLYFKVLQSENITNDSCILKSFRAPLLDYNYQKLYDKIKGIKTSESARNSYLNALSEIAKEESFELVR</sequence>
<gene>
    <name evidence="1" type="ORF">ALGA_0016</name>
</gene>
<evidence type="ECO:0000313" key="2">
    <source>
        <dbReference type="Proteomes" id="UP000218267"/>
    </source>
</evidence>
<dbReference type="Proteomes" id="UP000218267">
    <property type="component" value="Chromosome"/>
</dbReference>